<evidence type="ECO:0000256" key="1">
    <source>
        <dbReference type="ARBA" id="ARBA00004239"/>
    </source>
</evidence>
<dbReference type="SUPFAM" id="SSF50630">
    <property type="entry name" value="Acid proteases"/>
    <property type="match status" value="1"/>
</dbReference>
<proteinExistence type="inferred from homology"/>
<dbReference type="InterPro" id="IPR001461">
    <property type="entry name" value="Aspartic_peptidase_A1"/>
</dbReference>
<organism evidence="4 5">
    <name type="scientific">Moschus moschiferus</name>
    <name type="common">Siberian musk deer</name>
    <name type="synonym">Moschus sibiricus</name>
    <dbReference type="NCBI Taxonomy" id="68415"/>
    <lineage>
        <taxon>Eukaryota</taxon>
        <taxon>Metazoa</taxon>
        <taxon>Chordata</taxon>
        <taxon>Craniata</taxon>
        <taxon>Vertebrata</taxon>
        <taxon>Euteleostomi</taxon>
        <taxon>Mammalia</taxon>
        <taxon>Eutheria</taxon>
        <taxon>Laurasiatheria</taxon>
        <taxon>Artiodactyla</taxon>
        <taxon>Ruminantia</taxon>
        <taxon>Pecora</taxon>
        <taxon>Moschidae</taxon>
        <taxon>Moschus</taxon>
    </lineage>
</organism>
<keyword evidence="5" id="KW-1185">Reference proteome</keyword>
<evidence type="ECO:0000313" key="5">
    <source>
        <dbReference type="Proteomes" id="UP000694544"/>
    </source>
</evidence>
<dbReference type="Ensembl" id="ENSMMST00000026438.1">
    <property type="protein sequence ID" value="ENSMMSP00000023905.1"/>
    <property type="gene ID" value="ENSMMSG00000018003.1"/>
</dbReference>
<dbReference type="InterPro" id="IPR021109">
    <property type="entry name" value="Peptidase_aspartic_dom_sf"/>
</dbReference>
<dbReference type="GO" id="GO:0006508">
    <property type="term" value="P:proteolysis"/>
    <property type="evidence" value="ECO:0007669"/>
    <property type="project" value="InterPro"/>
</dbReference>
<dbReference type="PANTHER" id="PTHR47966:SF49">
    <property type="entry name" value="PEPSIN A-5"/>
    <property type="match status" value="1"/>
</dbReference>
<dbReference type="AlphaFoldDB" id="A0A8C6FQQ7"/>
<reference evidence="4" key="2">
    <citation type="submission" date="2025-09" db="UniProtKB">
        <authorList>
            <consortium name="Ensembl"/>
        </authorList>
    </citation>
    <scope>IDENTIFICATION</scope>
</reference>
<dbReference type="GO" id="GO:0005576">
    <property type="term" value="C:extracellular region"/>
    <property type="evidence" value="ECO:0007669"/>
    <property type="project" value="UniProtKB-SubCell"/>
</dbReference>
<dbReference type="Gene3D" id="2.40.70.10">
    <property type="entry name" value="Acid Proteases"/>
    <property type="match status" value="1"/>
</dbReference>
<comment type="subcellular location">
    <subcellularLocation>
        <location evidence="1">Secreted</location>
        <location evidence="1">Extracellular space</location>
    </subcellularLocation>
</comment>
<dbReference type="GO" id="GO:0004190">
    <property type="term" value="F:aspartic-type endopeptidase activity"/>
    <property type="evidence" value="ECO:0007669"/>
    <property type="project" value="InterPro"/>
</dbReference>
<protein>
    <recommendedName>
        <fullName evidence="3">Peptidase A1 domain-containing protein</fullName>
    </recommendedName>
</protein>
<dbReference type="GeneTree" id="ENSGT00940000153747"/>
<evidence type="ECO:0000259" key="3">
    <source>
        <dbReference type="PROSITE" id="PS51767"/>
    </source>
</evidence>
<name>A0A8C6FQQ7_MOSMO</name>
<dbReference type="Pfam" id="PF00026">
    <property type="entry name" value="Asp"/>
    <property type="match status" value="1"/>
</dbReference>
<dbReference type="InterPro" id="IPR033121">
    <property type="entry name" value="PEPTIDASE_A1"/>
</dbReference>
<feature type="domain" description="Peptidase A1" evidence="3">
    <location>
        <begin position="1"/>
        <end position="83"/>
    </location>
</feature>
<reference evidence="4" key="1">
    <citation type="submission" date="2025-08" db="UniProtKB">
        <authorList>
            <consortium name="Ensembl"/>
        </authorList>
    </citation>
    <scope>IDENTIFICATION</scope>
</reference>
<dbReference type="PROSITE" id="PS51767">
    <property type="entry name" value="PEPTIDASE_A1"/>
    <property type="match status" value="1"/>
</dbReference>
<dbReference type="PANTHER" id="PTHR47966">
    <property type="entry name" value="BETA-SITE APP-CLEAVING ENZYME, ISOFORM A-RELATED"/>
    <property type="match status" value="1"/>
</dbReference>
<accession>A0A8C6FQQ7</accession>
<evidence type="ECO:0000256" key="2">
    <source>
        <dbReference type="ARBA" id="ARBA00007447"/>
    </source>
</evidence>
<dbReference type="Proteomes" id="UP000694544">
    <property type="component" value="Unplaced"/>
</dbReference>
<evidence type="ECO:0000313" key="4">
    <source>
        <dbReference type="Ensembl" id="ENSMMSP00000023905.1"/>
    </source>
</evidence>
<comment type="similarity">
    <text evidence="2">Belongs to the peptidase A1 family.</text>
</comment>
<sequence length="83" mass="8882">MKGNVIACSGGCEAVVDTGTSLIEGPTNLVNNIQKLIGATPRRSKHYVSCLTINTLPSIIFTINGINYTVPAQAYILKVRGQY</sequence>